<organism evidence="2 3">
    <name type="scientific">Eumeta variegata</name>
    <name type="common">Bagworm moth</name>
    <name type="synonym">Eumeta japonica</name>
    <dbReference type="NCBI Taxonomy" id="151549"/>
    <lineage>
        <taxon>Eukaryota</taxon>
        <taxon>Metazoa</taxon>
        <taxon>Ecdysozoa</taxon>
        <taxon>Arthropoda</taxon>
        <taxon>Hexapoda</taxon>
        <taxon>Insecta</taxon>
        <taxon>Pterygota</taxon>
        <taxon>Neoptera</taxon>
        <taxon>Endopterygota</taxon>
        <taxon>Lepidoptera</taxon>
        <taxon>Glossata</taxon>
        <taxon>Ditrysia</taxon>
        <taxon>Tineoidea</taxon>
        <taxon>Psychidae</taxon>
        <taxon>Oiketicinae</taxon>
        <taxon>Eumeta</taxon>
    </lineage>
</organism>
<dbReference type="EMBL" id="BGZK01000561">
    <property type="protein sequence ID" value="GBP50237.1"/>
    <property type="molecule type" value="Genomic_DNA"/>
</dbReference>
<gene>
    <name evidence="2" type="ORF">EVAR_88072_1</name>
</gene>
<sequence length="69" mass="7504">MVEIAETLNRQDLSSGGRWTGQSLLGDAKTPPALHGRDHGARGPTARRPGDDPSKDYVGFWSSVYMVSF</sequence>
<evidence type="ECO:0000313" key="2">
    <source>
        <dbReference type="EMBL" id="GBP50237.1"/>
    </source>
</evidence>
<evidence type="ECO:0000313" key="3">
    <source>
        <dbReference type="Proteomes" id="UP000299102"/>
    </source>
</evidence>
<dbReference type="Proteomes" id="UP000299102">
    <property type="component" value="Unassembled WGS sequence"/>
</dbReference>
<name>A0A4C1WJA2_EUMVA</name>
<accession>A0A4C1WJA2</accession>
<proteinExistence type="predicted"/>
<dbReference type="AlphaFoldDB" id="A0A4C1WJA2"/>
<keyword evidence="3" id="KW-1185">Reference proteome</keyword>
<reference evidence="2 3" key="1">
    <citation type="journal article" date="2019" name="Commun. Biol.">
        <title>The bagworm genome reveals a unique fibroin gene that provides high tensile strength.</title>
        <authorList>
            <person name="Kono N."/>
            <person name="Nakamura H."/>
            <person name="Ohtoshi R."/>
            <person name="Tomita M."/>
            <person name="Numata K."/>
            <person name="Arakawa K."/>
        </authorList>
    </citation>
    <scope>NUCLEOTIDE SEQUENCE [LARGE SCALE GENOMIC DNA]</scope>
</reference>
<protein>
    <submittedName>
        <fullName evidence="2">Uncharacterized protein</fullName>
    </submittedName>
</protein>
<evidence type="ECO:0000256" key="1">
    <source>
        <dbReference type="SAM" id="MobiDB-lite"/>
    </source>
</evidence>
<comment type="caution">
    <text evidence="2">The sequence shown here is derived from an EMBL/GenBank/DDBJ whole genome shotgun (WGS) entry which is preliminary data.</text>
</comment>
<feature type="region of interest" description="Disordered" evidence="1">
    <location>
        <begin position="11"/>
        <end position="53"/>
    </location>
</feature>